<dbReference type="Proteomes" id="UP000694414">
    <property type="component" value="Unplaced"/>
</dbReference>
<keyword evidence="1" id="KW-1133">Transmembrane helix</keyword>
<name>A0A8C8YJM5_PROSS</name>
<reference evidence="2" key="2">
    <citation type="submission" date="2025-09" db="UniProtKB">
        <authorList>
            <consortium name="Ensembl"/>
        </authorList>
    </citation>
    <scope>IDENTIFICATION</scope>
</reference>
<organism evidence="2 3">
    <name type="scientific">Prolemur simus</name>
    <name type="common">Greater bamboo lemur</name>
    <name type="synonym">Hapalemur simus</name>
    <dbReference type="NCBI Taxonomy" id="1328070"/>
    <lineage>
        <taxon>Eukaryota</taxon>
        <taxon>Metazoa</taxon>
        <taxon>Chordata</taxon>
        <taxon>Craniata</taxon>
        <taxon>Vertebrata</taxon>
        <taxon>Euteleostomi</taxon>
        <taxon>Mammalia</taxon>
        <taxon>Eutheria</taxon>
        <taxon>Euarchontoglires</taxon>
        <taxon>Primates</taxon>
        <taxon>Strepsirrhini</taxon>
        <taxon>Lemuriformes</taxon>
        <taxon>Lemuridae</taxon>
        <taxon>Prolemur</taxon>
    </lineage>
</organism>
<evidence type="ECO:0000256" key="1">
    <source>
        <dbReference type="SAM" id="Phobius"/>
    </source>
</evidence>
<sequence>MGTAEEGLVSCSILSKSNTARAIWDMLYCCLGDSTFSPGSRRRRSLRSKTSYSWSPLGFFVFVFVFLKQGLTPSPWLQCSGVIIAHNNLKLLGSSDSPASASQAAGTVGAHHHAWLIFLFFVETGSCCVAQAGLQLLASSDPPAPKVLGFQV</sequence>
<dbReference type="PANTHER" id="PTHR12138:SF162">
    <property type="entry name" value="CHROMOSOME UNDETERMINED SCAFFOLD_275, WHOLE GENOME SHOTGUN SEQUENCE"/>
    <property type="match status" value="1"/>
</dbReference>
<feature type="transmembrane region" description="Helical" evidence="1">
    <location>
        <begin position="51"/>
        <end position="71"/>
    </location>
</feature>
<dbReference type="AlphaFoldDB" id="A0A8C8YJM5"/>
<dbReference type="PRINTS" id="PR02045">
    <property type="entry name" value="F138DOMAIN"/>
</dbReference>
<protein>
    <submittedName>
        <fullName evidence="2">Uncharacterized protein</fullName>
    </submittedName>
</protein>
<keyword evidence="1" id="KW-0472">Membrane</keyword>
<reference evidence="2" key="1">
    <citation type="submission" date="2025-08" db="UniProtKB">
        <authorList>
            <consortium name="Ensembl"/>
        </authorList>
    </citation>
    <scope>IDENTIFICATION</scope>
</reference>
<keyword evidence="3" id="KW-1185">Reference proteome</keyword>
<proteinExistence type="predicted"/>
<dbReference type="Ensembl" id="ENSPSMT00000002131.1">
    <property type="protein sequence ID" value="ENSPSMP00000001824.1"/>
    <property type="gene ID" value="ENSPSMG00000001374.1"/>
</dbReference>
<keyword evidence="1" id="KW-0812">Transmembrane</keyword>
<accession>A0A8C8YJM5</accession>
<evidence type="ECO:0000313" key="2">
    <source>
        <dbReference type="Ensembl" id="ENSPSMP00000001824.1"/>
    </source>
</evidence>
<dbReference type="GeneTree" id="ENSGT01150000286943"/>
<dbReference type="PANTHER" id="PTHR12138">
    <property type="entry name" value="PRIMATE-EXPANDED PROTEIN FAMILY"/>
    <property type="match status" value="1"/>
</dbReference>
<evidence type="ECO:0000313" key="3">
    <source>
        <dbReference type="Proteomes" id="UP000694414"/>
    </source>
</evidence>